<dbReference type="AlphaFoldDB" id="A0AAP5JTD1"/>
<comment type="caution">
    <text evidence="1">The sequence shown here is derived from an EMBL/GenBank/DDBJ whole genome shotgun (WGS) entry which is preliminary data.</text>
</comment>
<evidence type="ECO:0000313" key="2">
    <source>
        <dbReference type="Proteomes" id="UP001259239"/>
    </source>
</evidence>
<reference evidence="1" key="2">
    <citation type="submission" date="2023-03" db="EMBL/GenBank/DDBJ databases">
        <authorList>
            <person name="Obshta O."/>
            <person name="Zabrodski M.W."/>
            <person name="Soomro T."/>
            <person name="Wilson G."/>
            <person name="Masood F."/>
            <person name="Thebeau J."/>
            <person name="Bezerra Da Silva M.C."/>
            <person name="Raza F."/>
            <person name="Biganski S."/>
            <person name="Jose M."/>
            <person name="Camilli M."/>
            <person name="Kozii I.V."/>
            <person name="Kozii R.V."/>
            <person name="Simko E."/>
            <person name="Wood S.C."/>
        </authorList>
    </citation>
    <scope>NUCLEOTIDE SEQUENCE</scope>
    <source>
        <strain evidence="1">PL001</strain>
    </source>
</reference>
<dbReference type="Proteomes" id="UP001259239">
    <property type="component" value="Unassembled WGS sequence"/>
</dbReference>
<sequence length="110" mass="12028">MEKASWTVALPVFPRTEPPAYPGAAISNWRGSRVILPGQAAWKLRSGGACRISGKRRDNILAEDAEAERTSWYGLLVLTAGRNARIAANAWEWDAYASVPRSFMGGSNHL</sequence>
<dbReference type="EMBL" id="JARQGV010000004">
    <property type="protein sequence ID" value="MDT2251606.1"/>
    <property type="molecule type" value="Genomic_DNA"/>
</dbReference>
<name>A0AAP5JTD1_9BACL</name>
<reference evidence="1" key="1">
    <citation type="journal article" date="2023" name="J. Vet. Diagn. Invest.">
        <title>Oxytetracycline-resistant Paenibacillus larvae identified in commercial beekeeping operations in Saskatchewan using pooled honey sampling.</title>
        <authorList>
            <person name="Obshta O."/>
            <person name="Zabrodski M.W."/>
            <person name="Soomro T."/>
            <person name="Wilson G."/>
            <person name="Masood F."/>
            <person name="Thebeau J."/>
            <person name="Silva M.C.B."/>
            <person name="Biganski S."/>
            <person name="Kozii I.V."/>
            <person name="Koziy R.V."/>
            <person name="Raza M.F."/>
            <person name="Jose M.S."/>
            <person name="Simko E."/>
            <person name="Wood S.C."/>
        </authorList>
    </citation>
    <scope>NUCLEOTIDE SEQUENCE</scope>
    <source>
        <strain evidence="1">PL001</strain>
    </source>
</reference>
<dbReference type="RefSeq" id="WP_311847727.1">
    <property type="nucleotide sequence ID" value="NZ_JARQGS010000001.1"/>
</dbReference>
<organism evidence="1 2">
    <name type="scientific">Paenibacillus larvae</name>
    <dbReference type="NCBI Taxonomy" id="1464"/>
    <lineage>
        <taxon>Bacteria</taxon>
        <taxon>Bacillati</taxon>
        <taxon>Bacillota</taxon>
        <taxon>Bacilli</taxon>
        <taxon>Bacillales</taxon>
        <taxon>Paenibacillaceae</taxon>
        <taxon>Paenibacillus</taxon>
    </lineage>
</organism>
<gene>
    <name evidence="1" type="ORF">P7H09_09795</name>
</gene>
<accession>A0AAP5JTD1</accession>
<evidence type="ECO:0000313" key="1">
    <source>
        <dbReference type="EMBL" id="MDT2251606.1"/>
    </source>
</evidence>
<protein>
    <submittedName>
        <fullName evidence="1">Uncharacterized protein</fullName>
    </submittedName>
</protein>
<proteinExistence type="predicted"/>